<name>A0A645H3C2_9ZZZZ</name>
<keyword evidence="1" id="KW-0812">Transmembrane</keyword>
<proteinExistence type="predicted"/>
<feature type="transmembrane region" description="Helical" evidence="1">
    <location>
        <begin position="37"/>
        <end position="56"/>
    </location>
</feature>
<gene>
    <name evidence="2" type="ORF">SDC9_181023</name>
</gene>
<dbReference type="EMBL" id="VSSQ01086082">
    <property type="protein sequence ID" value="MPN33535.1"/>
    <property type="molecule type" value="Genomic_DNA"/>
</dbReference>
<sequence length="92" mass="9865">MHARFGLDIGHGGVSRIRNQRIQRIAELGDTVVAMHYHFFIVFIASFGWLIGKAAFGNVCTIGIIYPSQNSGGIGNGISRARGHGDGLLGKN</sequence>
<keyword evidence="1" id="KW-0472">Membrane</keyword>
<keyword evidence="1" id="KW-1133">Transmembrane helix</keyword>
<protein>
    <submittedName>
        <fullName evidence="2">Uncharacterized protein</fullName>
    </submittedName>
</protein>
<evidence type="ECO:0000313" key="2">
    <source>
        <dbReference type="EMBL" id="MPN33535.1"/>
    </source>
</evidence>
<accession>A0A645H3C2</accession>
<evidence type="ECO:0000256" key="1">
    <source>
        <dbReference type="SAM" id="Phobius"/>
    </source>
</evidence>
<reference evidence="2" key="1">
    <citation type="submission" date="2019-08" db="EMBL/GenBank/DDBJ databases">
        <authorList>
            <person name="Kucharzyk K."/>
            <person name="Murdoch R.W."/>
            <person name="Higgins S."/>
            <person name="Loffler F."/>
        </authorList>
    </citation>
    <scope>NUCLEOTIDE SEQUENCE</scope>
</reference>
<comment type="caution">
    <text evidence="2">The sequence shown here is derived from an EMBL/GenBank/DDBJ whole genome shotgun (WGS) entry which is preliminary data.</text>
</comment>
<organism evidence="2">
    <name type="scientific">bioreactor metagenome</name>
    <dbReference type="NCBI Taxonomy" id="1076179"/>
    <lineage>
        <taxon>unclassified sequences</taxon>
        <taxon>metagenomes</taxon>
        <taxon>ecological metagenomes</taxon>
    </lineage>
</organism>
<dbReference type="AlphaFoldDB" id="A0A645H3C2"/>